<dbReference type="KEGG" id="dfe:Dfer_4543"/>
<gene>
    <name evidence="5" type="ordered locus">Dfer_4543</name>
</gene>
<dbReference type="InterPro" id="IPR001962">
    <property type="entry name" value="Asn_synthase"/>
</dbReference>
<dbReference type="AlphaFoldDB" id="C6W3P6"/>
<dbReference type="Proteomes" id="UP000002011">
    <property type="component" value="Chromosome"/>
</dbReference>
<dbReference type="EMBL" id="CP001619">
    <property type="protein sequence ID" value="ACT95744.1"/>
    <property type="molecule type" value="Genomic_DNA"/>
</dbReference>
<dbReference type="GO" id="GO:0006529">
    <property type="term" value="P:asparagine biosynthetic process"/>
    <property type="evidence" value="ECO:0007669"/>
    <property type="project" value="InterPro"/>
</dbReference>
<dbReference type="eggNOG" id="COG0367">
    <property type="taxonomic scope" value="Bacteria"/>
</dbReference>
<evidence type="ECO:0000256" key="2">
    <source>
        <dbReference type="ARBA" id="ARBA00012737"/>
    </source>
</evidence>
<dbReference type="PANTHER" id="PTHR43284:SF1">
    <property type="entry name" value="ASPARAGINE SYNTHETASE"/>
    <property type="match status" value="1"/>
</dbReference>
<dbReference type="Gene3D" id="3.40.50.620">
    <property type="entry name" value="HUPs"/>
    <property type="match status" value="1"/>
</dbReference>
<dbReference type="STRING" id="471854.Dfer_4543"/>
<evidence type="ECO:0000313" key="5">
    <source>
        <dbReference type="EMBL" id="ACT95744.1"/>
    </source>
</evidence>
<dbReference type="GO" id="GO:0004066">
    <property type="term" value="F:asparagine synthase (glutamine-hydrolyzing) activity"/>
    <property type="evidence" value="ECO:0007669"/>
    <property type="project" value="UniProtKB-EC"/>
</dbReference>
<sequence length="622" mass="70236">MLVSKYGYIGIKGKKKSRHLGSSYLGAFFSSPKILETEFLSSSFGENSVSVFLSILDGKLASNSVGVGALFDVDKKELILTRDLFGRVPFHYTIIDGSTFLFSTSYTSLLTQSAVRRDLKPDVRRIKSYATVHGDAMTLCNSDTFLTNIKSVLPGHALRLTADTATSVPLLRFRPSKWTHLVSLEEFGEEFRSCFLNAVRASDKGPHERFASHLSGGMDSSSVSTALRFLYPDHPLLTLYNKSNTLDSDENLYAQAVAEAIGSEHHELIQSTNDFDLLREYIALSGQPSSKLSSPSSSWTLMKFAQSHHCDTVFNGVGGDSVVGTGFGATERAFADGNWNVVRQLIEKRVPYFSLSHQYPKWNQLSFEEKTDIVVQNFLYKQLSNKLMHSSLSEFWRLYNAVSKSFHISHTYFLRRGFTSLVNKSRRKETSQVMSVIREEMLKQSEEKDFAAMGLLDDPTDQAALRYSFRGVFNRQTLLVNEQDFASSTHMGMVSSSPFYNHELFELCLAVPDVVKFGDGIGRAHFREGMKGLLVDKVRCRSTKTPLRSHAQDVVIRMFNDSKELLFDSKTIWEYVDRQKFDHQLSILTNKKIPYNHKVDTRFHVSKTISLATWLADVVQVD</sequence>
<dbReference type="EC" id="6.3.5.4" evidence="2"/>
<name>C6W3P6_DYAFD</name>
<evidence type="ECO:0000313" key="6">
    <source>
        <dbReference type="Proteomes" id="UP000002011"/>
    </source>
</evidence>
<protein>
    <recommendedName>
        <fullName evidence="2">asparagine synthase (glutamine-hydrolyzing)</fullName>
        <ecNumber evidence="2">6.3.5.4</ecNumber>
    </recommendedName>
</protein>
<keyword evidence="6" id="KW-1185">Reference proteome</keyword>
<comment type="pathway">
    <text evidence="1">Amino-acid biosynthesis; L-asparagine biosynthesis; L-asparagine from L-aspartate (L-Gln route): step 1/1.</text>
</comment>
<dbReference type="RefSeq" id="WP_015813985.1">
    <property type="nucleotide sequence ID" value="NC_013037.1"/>
</dbReference>
<feature type="domain" description="Asparagine synthetase" evidence="4">
    <location>
        <begin position="209"/>
        <end position="585"/>
    </location>
</feature>
<dbReference type="PANTHER" id="PTHR43284">
    <property type="entry name" value="ASPARAGINE SYNTHETASE (GLUTAMINE-HYDROLYZING)"/>
    <property type="match status" value="1"/>
</dbReference>
<dbReference type="InterPro" id="IPR029055">
    <property type="entry name" value="Ntn_hydrolases_N"/>
</dbReference>
<dbReference type="SUPFAM" id="SSF56235">
    <property type="entry name" value="N-terminal nucleophile aminohydrolases (Ntn hydrolases)"/>
    <property type="match status" value="1"/>
</dbReference>
<dbReference type="InterPro" id="IPR051786">
    <property type="entry name" value="ASN_synthetase/amidase"/>
</dbReference>
<evidence type="ECO:0000256" key="1">
    <source>
        <dbReference type="ARBA" id="ARBA00005187"/>
    </source>
</evidence>
<proteinExistence type="predicted"/>
<organism evidence="5 6">
    <name type="scientific">Dyadobacter fermentans (strain ATCC 700827 / DSM 18053 / CIP 107007 / KCTC 52180 / NS114)</name>
    <dbReference type="NCBI Taxonomy" id="471854"/>
    <lineage>
        <taxon>Bacteria</taxon>
        <taxon>Pseudomonadati</taxon>
        <taxon>Bacteroidota</taxon>
        <taxon>Cytophagia</taxon>
        <taxon>Cytophagales</taxon>
        <taxon>Spirosomataceae</taxon>
        <taxon>Dyadobacter</taxon>
    </lineage>
</organism>
<dbReference type="HOGENOM" id="CLU_439247_0_0_10"/>
<accession>C6W3P6</accession>
<evidence type="ECO:0000256" key="3">
    <source>
        <dbReference type="ARBA" id="ARBA00048741"/>
    </source>
</evidence>
<comment type="catalytic activity">
    <reaction evidence="3">
        <text>L-aspartate + L-glutamine + ATP + H2O = L-asparagine + L-glutamate + AMP + diphosphate + H(+)</text>
        <dbReference type="Rhea" id="RHEA:12228"/>
        <dbReference type="ChEBI" id="CHEBI:15377"/>
        <dbReference type="ChEBI" id="CHEBI:15378"/>
        <dbReference type="ChEBI" id="CHEBI:29985"/>
        <dbReference type="ChEBI" id="CHEBI:29991"/>
        <dbReference type="ChEBI" id="CHEBI:30616"/>
        <dbReference type="ChEBI" id="CHEBI:33019"/>
        <dbReference type="ChEBI" id="CHEBI:58048"/>
        <dbReference type="ChEBI" id="CHEBI:58359"/>
        <dbReference type="ChEBI" id="CHEBI:456215"/>
        <dbReference type="EC" id="6.3.5.4"/>
    </reaction>
</comment>
<evidence type="ECO:0000259" key="4">
    <source>
        <dbReference type="Pfam" id="PF00733"/>
    </source>
</evidence>
<dbReference type="OrthoDB" id="9763290at2"/>
<dbReference type="InterPro" id="IPR014729">
    <property type="entry name" value="Rossmann-like_a/b/a_fold"/>
</dbReference>
<reference evidence="5 6" key="1">
    <citation type="journal article" date="2009" name="Stand. Genomic Sci.">
        <title>Complete genome sequence of Dyadobacter fermentans type strain (NS114).</title>
        <authorList>
            <person name="Lang E."/>
            <person name="Lapidus A."/>
            <person name="Chertkov O."/>
            <person name="Brettin T."/>
            <person name="Detter J.C."/>
            <person name="Han C."/>
            <person name="Copeland A."/>
            <person name="Glavina Del Rio T."/>
            <person name="Nolan M."/>
            <person name="Chen F."/>
            <person name="Lucas S."/>
            <person name="Tice H."/>
            <person name="Cheng J.F."/>
            <person name="Land M."/>
            <person name="Hauser L."/>
            <person name="Chang Y.J."/>
            <person name="Jeffries C.D."/>
            <person name="Kopitz M."/>
            <person name="Bruce D."/>
            <person name="Goodwin L."/>
            <person name="Pitluck S."/>
            <person name="Ovchinnikova G."/>
            <person name="Pati A."/>
            <person name="Ivanova N."/>
            <person name="Mavrommatis K."/>
            <person name="Chen A."/>
            <person name="Palaniappan K."/>
            <person name="Chain P."/>
            <person name="Bristow J."/>
            <person name="Eisen J.A."/>
            <person name="Markowitz V."/>
            <person name="Hugenholtz P."/>
            <person name="Goker M."/>
            <person name="Rohde M."/>
            <person name="Kyrpides N.C."/>
            <person name="Klenk H.P."/>
        </authorList>
    </citation>
    <scope>NUCLEOTIDE SEQUENCE [LARGE SCALE GENOMIC DNA]</scope>
    <source>
        <strain evidence="6">ATCC 700827 / DSM 18053 / CIP 107007 / KCTC 52180 / NS114</strain>
    </source>
</reference>
<dbReference type="Pfam" id="PF00733">
    <property type="entry name" value="Asn_synthase"/>
    <property type="match status" value="1"/>
</dbReference>
<dbReference type="Gene3D" id="3.60.20.10">
    <property type="entry name" value="Glutamine Phosphoribosylpyrophosphate, subunit 1, domain 1"/>
    <property type="match status" value="1"/>
</dbReference>
<dbReference type="SUPFAM" id="SSF52402">
    <property type="entry name" value="Adenine nucleotide alpha hydrolases-like"/>
    <property type="match status" value="1"/>
</dbReference>